<sequence length="74" mass="8912">MQVLELKPLKNKKLEIILIESEFPIGWWLEPTKEQLEQSLNFSFMSKDYLKLIENILRKHKPNFVVEEQGLRSR</sequence>
<dbReference type="EMBL" id="BARU01014405">
    <property type="protein sequence ID" value="GAH32734.1"/>
    <property type="molecule type" value="Genomic_DNA"/>
</dbReference>
<organism evidence="1">
    <name type="scientific">marine sediment metagenome</name>
    <dbReference type="NCBI Taxonomy" id="412755"/>
    <lineage>
        <taxon>unclassified sequences</taxon>
        <taxon>metagenomes</taxon>
        <taxon>ecological metagenomes</taxon>
    </lineage>
</organism>
<name>X1FTQ3_9ZZZZ</name>
<protein>
    <submittedName>
        <fullName evidence="1">Uncharacterized protein</fullName>
    </submittedName>
</protein>
<dbReference type="AlphaFoldDB" id="X1FTQ3"/>
<accession>X1FTQ3</accession>
<reference evidence="1" key="1">
    <citation type="journal article" date="2014" name="Front. Microbiol.">
        <title>High frequency of phylogenetically diverse reductive dehalogenase-homologous genes in deep subseafloor sedimentary metagenomes.</title>
        <authorList>
            <person name="Kawai M."/>
            <person name="Futagami T."/>
            <person name="Toyoda A."/>
            <person name="Takaki Y."/>
            <person name="Nishi S."/>
            <person name="Hori S."/>
            <person name="Arai W."/>
            <person name="Tsubouchi T."/>
            <person name="Morono Y."/>
            <person name="Uchiyama I."/>
            <person name="Ito T."/>
            <person name="Fujiyama A."/>
            <person name="Inagaki F."/>
            <person name="Takami H."/>
        </authorList>
    </citation>
    <scope>NUCLEOTIDE SEQUENCE</scope>
    <source>
        <strain evidence="1">Expedition CK06-06</strain>
    </source>
</reference>
<evidence type="ECO:0000313" key="1">
    <source>
        <dbReference type="EMBL" id="GAH32734.1"/>
    </source>
</evidence>
<feature type="non-terminal residue" evidence="1">
    <location>
        <position position="74"/>
    </location>
</feature>
<gene>
    <name evidence="1" type="ORF">S03H2_25443</name>
</gene>
<proteinExistence type="predicted"/>
<comment type="caution">
    <text evidence="1">The sequence shown here is derived from an EMBL/GenBank/DDBJ whole genome shotgun (WGS) entry which is preliminary data.</text>
</comment>